<name>A0AAD7J9B3_9AGAR</name>
<evidence type="ECO:0000313" key="1">
    <source>
        <dbReference type="EMBL" id="KAJ7757783.1"/>
    </source>
</evidence>
<comment type="caution">
    <text evidence="1">The sequence shown here is derived from an EMBL/GenBank/DDBJ whole genome shotgun (WGS) entry which is preliminary data.</text>
</comment>
<keyword evidence="2" id="KW-1185">Reference proteome</keyword>
<proteinExistence type="predicted"/>
<organism evidence="1 2">
    <name type="scientific">Mycena maculata</name>
    <dbReference type="NCBI Taxonomy" id="230809"/>
    <lineage>
        <taxon>Eukaryota</taxon>
        <taxon>Fungi</taxon>
        <taxon>Dikarya</taxon>
        <taxon>Basidiomycota</taxon>
        <taxon>Agaricomycotina</taxon>
        <taxon>Agaricomycetes</taxon>
        <taxon>Agaricomycetidae</taxon>
        <taxon>Agaricales</taxon>
        <taxon>Marasmiineae</taxon>
        <taxon>Mycenaceae</taxon>
        <taxon>Mycena</taxon>
    </lineage>
</organism>
<evidence type="ECO:0000313" key="2">
    <source>
        <dbReference type="Proteomes" id="UP001215280"/>
    </source>
</evidence>
<gene>
    <name evidence="1" type="ORF">DFH07DRAFT_940453</name>
</gene>
<sequence length="261" mass="29043">MASLGLKHVPRSRTIFKAFLPQIFSRIRRARKDAAIGDIAPQSSQSTVTLSFPRVTAQIPAAAGVEELARDRPLAKAPQKARPQPDLREARLEEDIQSLRLAGGQRGEEGLRLGLRGYVRRVSEKRFFPKGKIERKKDRLDLENDTYLRPGAGRGCRIPSAGWAGAVPRHELILNGGWEQGFAAEGKRGLETAPQMEAEDKAMRESQAKIPERRLLRGVMAGDTGWCWDDVMEEKIDGCEVFSSCARGMEVAIQLPWGMKE</sequence>
<reference evidence="1" key="1">
    <citation type="submission" date="2023-03" db="EMBL/GenBank/DDBJ databases">
        <title>Massive genome expansion in bonnet fungi (Mycena s.s.) driven by repeated elements and novel gene families across ecological guilds.</title>
        <authorList>
            <consortium name="Lawrence Berkeley National Laboratory"/>
            <person name="Harder C.B."/>
            <person name="Miyauchi S."/>
            <person name="Viragh M."/>
            <person name="Kuo A."/>
            <person name="Thoen E."/>
            <person name="Andreopoulos B."/>
            <person name="Lu D."/>
            <person name="Skrede I."/>
            <person name="Drula E."/>
            <person name="Henrissat B."/>
            <person name="Morin E."/>
            <person name="Kohler A."/>
            <person name="Barry K."/>
            <person name="LaButti K."/>
            <person name="Morin E."/>
            <person name="Salamov A."/>
            <person name="Lipzen A."/>
            <person name="Mereny Z."/>
            <person name="Hegedus B."/>
            <person name="Baldrian P."/>
            <person name="Stursova M."/>
            <person name="Weitz H."/>
            <person name="Taylor A."/>
            <person name="Grigoriev I.V."/>
            <person name="Nagy L.G."/>
            <person name="Martin F."/>
            <person name="Kauserud H."/>
        </authorList>
    </citation>
    <scope>NUCLEOTIDE SEQUENCE</scope>
    <source>
        <strain evidence="1">CBHHK188m</strain>
    </source>
</reference>
<dbReference type="EMBL" id="JARJLG010000057">
    <property type="protein sequence ID" value="KAJ7757783.1"/>
    <property type="molecule type" value="Genomic_DNA"/>
</dbReference>
<dbReference type="Proteomes" id="UP001215280">
    <property type="component" value="Unassembled WGS sequence"/>
</dbReference>
<protein>
    <submittedName>
        <fullName evidence="1">Uncharacterized protein</fullName>
    </submittedName>
</protein>
<dbReference type="AlphaFoldDB" id="A0AAD7J9B3"/>
<accession>A0AAD7J9B3</accession>